<dbReference type="Pfam" id="PF01812">
    <property type="entry name" value="5-FTHF_cyc-lig"/>
    <property type="match status" value="1"/>
</dbReference>
<evidence type="ECO:0000256" key="1">
    <source>
        <dbReference type="ARBA" id="ARBA00010638"/>
    </source>
</evidence>
<proteinExistence type="inferred from homology"/>
<keyword evidence="7" id="KW-1185">Reference proteome</keyword>
<dbReference type="GO" id="GO:0046872">
    <property type="term" value="F:metal ion binding"/>
    <property type="evidence" value="ECO:0007669"/>
    <property type="project" value="UniProtKB-KW"/>
</dbReference>
<feature type="binding site" evidence="4">
    <location>
        <begin position="9"/>
        <end position="13"/>
    </location>
    <ligand>
        <name>ATP</name>
        <dbReference type="ChEBI" id="CHEBI:30616"/>
    </ligand>
</feature>
<name>A0A3N6WYG4_9ACTN</name>
<dbReference type="SUPFAM" id="SSF100950">
    <property type="entry name" value="NagB/RpiA/CoA transferase-like"/>
    <property type="match status" value="1"/>
</dbReference>
<sequence length="193" mass="20561">MSASVLAEKAALRRDLLDRRARRTAEERRDAGEALALHALATPALARGARVACYLSFEHEPDTGALIAGLRGHGLEVIAPSSRPVDHTLDWVLVGDEGNQPGAYGIPEPAGERLGPEALSSCAVAFVPALAVDHRGRRLGRGAGYYDRALARFSGLVCAVVYSDELLETIPAEPHDVPVDLALTPAGIFRPER</sequence>
<dbReference type="Proteomes" id="UP000275225">
    <property type="component" value="Unassembled WGS sequence"/>
</dbReference>
<dbReference type="InterPro" id="IPR024185">
    <property type="entry name" value="FTHF_cligase-like_sf"/>
</dbReference>
<keyword evidence="6" id="KW-0436">Ligase</keyword>
<dbReference type="PANTHER" id="PTHR23407">
    <property type="entry name" value="ATPASE INHIBITOR/5-FORMYLTETRAHYDROFOLATE CYCLO-LIGASE"/>
    <property type="match status" value="1"/>
</dbReference>
<evidence type="ECO:0000256" key="4">
    <source>
        <dbReference type="PIRSR" id="PIRSR006806-1"/>
    </source>
</evidence>
<dbReference type="GO" id="GO:0009396">
    <property type="term" value="P:folic acid-containing compound biosynthetic process"/>
    <property type="evidence" value="ECO:0007669"/>
    <property type="project" value="TreeGrafter"/>
</dbReference>
<dbReference type="PIRSF" id="PIRSF006806">
    <property type="entry name" value="FTHF_cligase"/>
    <property type="match status" value="1"/>
</dbReference>
<dbReference type="Gene3D" id="3.40.50.10420">
    <property type="entry name" value="NagB/RpiA/CoA transferase-like"/>
    <property type="match status" value="1"/>
</dbReference>
<accession>A0A3N6WYG4</accession>
<dbReference type="EC" id="6.3.3.2" evidence="5"/>
<protein>
    <recommendedName>
        <fullName evidence="5">5-formyltetrahydrofolate cyclo-ligase</fullName>
        <ecNumber evidence="5">6.3.3.2</ecNumber>
    </recommendedName>
</protein>
<feature type="binding site" evidence="4">
    <location>
        <position position="55"/>
    </location>
    <ligand>
        <name>substrate</name>
    </ligand>
</feature>
<feature type="binding site" evidence="4">
    <location>
        <begin position="138"/>
        <end position="146"/>
    </location>
    <ligand>
        <name>ATP</name>
        <dbReference type="ChEBI" id="CHEBI:30616"/>
    </ligand>
</feature>
<keyword evidence="5" id="KW-0479">Metal-binding</keyword>
<dbReference type="InterPro" id="IPR037171">
    <property type="entry name" value="NagB/RpiA_transferase-like"/>
</dbReference>
<comment type="caution">
    <text evidence="6">The sequence shown here is derived from an EMBL/GenBank/DDBJ whole genome shotgun (WGS) entry which is preliminary data.</text>
</comment>
<dbReference type="GO" id="GO:0035999">
    <property type="term" value="P:tetrahydrofolate interconversion"/>
    <property type="evidence" value="ECO:0007669"/>
    <property type="project" value="TreeGrafter"/>
</dbReference>
<dbReference type="AlphaFoldDB" id="A0A3N6WYG4"/>
<comment type="cofactor">
    <cofactor evidence="5">
        <name>Mg(2+)</name>
        <dbReference type="ChEBI" id="CHEBI:18420"/>
    </cofactor>
</comment>
<keyword evidence="3 4" id="KW-0067">ATP-binding</keyword>
<gene>
    <name evidence="6" type="ORF">EHW97_00875</name>
</gene>
<feature type="binding site" evidence="4">
    <location>
        <position position="60"/>
    </location>
    <ligand>
        <name>substrate</name>
    </ligand>
</feature>
<dbReference type="RefSeq" id="WP_124235278.1">
    <property type="nucleotide sequence ID" value="NZ_JBHUFI010000007.1"/>
</dbReference>
<dbReference type="InterPro" id="IPR002698">
    <property type="entry name" value="FTHF_cligase"/>
</dbReference>
<keyword evidence="2 4" id="KW-0547">Nucleotide-binding</keyword>
<evidence type="ECO:0000256" key="3">
    <source>
        <dbReference type="ARBA" id="ARBA00022840"/>
    </source>
</evidence>
<dbReference type="OrthoDB" id="3242798at2"/>
<evidence type="ECO:0000313" key="7">
    <source>
        <dbReference type="Proteomes" id="UP000275225"/>
    </source>
</evidence>
<dbReference type="EMBL" id="RQJX01000001">
    <property type="protein sequence ID" value="RQN10082.1"/>
    <property type="molecule type" value="Genomic_DNA"/>
</dbReference>
<comment type="catalytic activity">
    <reaction evidence="5">
        <text>(6S)-5-formyl-5,6,7,8-tetrahydrofolate + ATP = (6R)-5,10-methenyltetrahydrofolate + ADP + phosphate</text>
        <dbReference type="Rhea" id="RHEA:10488"/>
        <dbReference type="ChEBI" id="CHEBI:30616"/>
        <dbReference type="ChEBI" id="CHEBI:43474"/>
        <dbReference type="ChEBI" id="CHEBI:57455"/>
        <dbReference type="ChEBI" id="CHEBI:57457"/>
        <dbReference type="ChEBI" id="CHEBI:456216"/>
        <dbReference type="EC" id="6.3.3.2"/>
    </reaction>
</comment>
<dbReference type="PANTHER" id="PTHR23407:SF1">
    <property type="entry name" value="5-FORMYLTETRAHYDROFOLATE CYCLO-LIGASE"/>
    <property type="match status" value="1"/>
</dbReference>
<dbReference type="NCBIfam" id="TIGR02727">
    <property type="entry name" value="MTHFS_bact"/>
    <property type="match status" value="1"/>
</dbReference>
<comment type="similarity">
    <text evidence="1 5">Belongs to the 5-formyltetrahydrofolate cyclo-ligase family.</text>
</comment>
<evidence type="ECO:0000256" key="5">
    <source>
        <dbReference type="RuleBase" id="RU361279"/>
    </source>
</evidence>
<keyword evidence="5" id="KW-0460">Magnesium</keyword>
<reference evidence="6 7" key="1">
    <citation type="submission" date="2018-11" db="EMBL/GenBank/DDBJ databases">
        <authorList>
            <person name="Li F."/>
        </authorList>
    </citation>
    <scope>NUCLEOTIDE SEQUENCE [LARGE SCALE GENOMIC DNA]</scope>
    <source>
        <strain evidence="6 7">YS17T</strain>
    </source>
</reference>
<dbReference type="GO" id="GO:0005524">
    <property type="term" value="F:ATP binding"/>
    <property type="evidence" value="ECO:0007669"/>
    <property type="project" value="UniProtKB-KW"/>
</dbReference>
<evidence type="ECO:0000256" key="2">
    <source>
        <dbReference type="ARBA" id="ARBA00022741"/>
    </source>
</evidence>
<evidence type="ECO:0000313" key="6">
    <source>
        <dbReference type="EMBL" id="RQN10082.1"/>
    </source>
</evidence>
<organism evidence="6 7">
    <name type="scientific">Aeromicrobium camelliae</name>
    <dbReference type="NCBI Taxonomy" id="1538144"/>
    <lineage>
        <taxon>Bacteria</taxon>
        <taxon>Bacillati</taxon>
        <taxon>Actinomycetota</taxon>
        <taxon>Actinomycetes</taxon>
        <taxon>Propionibacteriales</taxon>
        <taxon>Nocardioidaceae</taxon>
        <taxon>Aeromicrobium</taxon>
    </lineage>
</organism>
<dbReference type="GO" id="GO:0030272">
    <property type="term" value="F:5-formyltetrahydrofolate cyclo-ligase activity"/>
    <property type="evidence" value="ECO:0007669"/>
    <property type="project" value="UniProtKB-EC"/>
</dbReference>